<sequence length="179" mass="19783">MKASEPRGSAGKFGNNEASHKTIVTINMKEIARKWFILLKEALFLIEKTVGCTSEHSSGNFEISSEWKNSSQVYNSPGCIKQHTSIKQLWVNKTAYGCLVNSAWGDRTICDRTISEQLRPSNLPQARSSANSEESILVGLWYGQHSCSLTNTATGHASVVQSPTANRNHYSAHRRANSI</sequence>
<keyword evidence="2" id="KW-1185">Reference proteome</keyword>
<dbReference type="Proteomes" id="UP000250235">
    <property type="component" value="Unassembled WGS sequence"/>
</dbReference>
<reference evidence="1 2" key="1">
    <citation type="journal article" date="2015" name="Proc. Natl. Acad. Sci. U.S.A.">
        <title>The resurrection genome of Boea hygrometrica: A blueprint for survival of dehydration.</title>
        <authorList>
            <person name="Xiao L."/>
            <person name="Yang G."/>
            <person name="Zhang L."/>
            <person name="Yang X."/>
            <person name="Zhao S."/>
            <person name="Ji Z."/>
            <person name="Zhou Q."/>
            <person name="Hu M."/>
            <person name="Wang Y."/>
            <person name="Chen M."/>
            <person name="Xu Y."/>
            <person name="Jin H."/>
            <person name="Xiao X."/>
            <person name="Hu G."/>
            <person name="Bao F."/>
            <person name="Hu Y."/>
            <person name="Wan P."/>
            <person name="Li L."/>
            <person name="Deng X."/>
            <person name="Kuang T."/>
            <person name="Xiang C."/>
            <person name="Zhu J.K."/>
            <person name="Oliver M.J."/>
            <person name="He Y."/>
        </authorList>
    </citation>
    <scope>NUCLEOTIDE SEQUENCE [LARGE SCALE GENOMIC DNA]</scope>
    <source>
        <strain evidence="2">cv. XS01</strain>
    </source>
</reference>
<dbReference type="EMBL" id="KV006963">
    <property type="protein sequence ID" value="KZV32028.1"/>
    <property type="molecule type" value="Genomic_DNA"/>
</dbReference>
<accession>A0A2Z7BIS5</accession>
<organism evidence="1 2">
    <name type="scientific">Dorcoceras hygrometricum</name>
    <dbReference type="NCBI Taxonomy" id="472368"/>
    <lineage>
        <taxon>Eukaryota</taxon>
        <taxon>Viridiplantae</taxon>
        <taxon>Streptophyta</taxon>
        <taxon>Embryophyta</taxon>
        <taxon>Tracheophyta</taxon>
        <taxon>Spermatophyta</taxon>
        <taxon>Magnoliopsida</taxon>
        <taxon>eudicotyledons</taxon>
        <taxon>Gunneridae</taxon>
        <taxon>Pentapetalae</taxon>
        <taxon>asterids</taxon>
        <taxon>lamiids</taxon>
        <taxon>Lamiales</taxon>
        <taxon>Gesneriaceae</taxon>
        <taxon>Didymocarpoideae</taxon>
        <taxon>Trichosporeae</taxon>
        <taxon>Loxocarpinae</taxon>
        <taxon>Dorcoceras</taxon>
    </lineage>
</organism>
<dbReference type="AlphaFoldDB" id="A0A2Z7BIS5"/>
<name>A0A2Z7BIS5_9LAMI</name>
<evidence type="ECO:0000313" key="1">
    <source>
        <dbReference type="EMBL" id="KZV32028.1"/>
    </source>
</evidence>
<evidence type="ECO:0000313" key="2">
    <source>
        <dbReference type="Proteomes" id="UP000250235"/>
    </source>
</evidence>
<gene>
    <name evidence="1" type="ORF">F511_23141</name>
</gene>
<proteinExistence type="predicted"/>
<protein>
    <submittedName>
        <fullName evidence="1">Uncharacterized protein</fullName>
    </submittedName>
</protein>